<accession>F4P1I6</accession>
<dbReference type="Pfam" id="PF06916">
    <property type="entry name" value="FAM210A-B_dom"/>
    <property type="match status" value="1"/>
</dbReference>
<dbReference type="HOGENOM" id="CLU_1517598_0_0_1"/>
<dbReference type="InterPro" id="IPR045866">
    <property type="entry name" value="FAM210A/B-like"/>
</dbReference>
<dbReference type="AlphaFoldDB" id="F4P1I6"/>
<evidence type="ECO:0000259" key="1">
    <source>
        <dbReference type="Pfam" id="PF06916"/>
    </source>
</evidence>
<dbReference type="InParanoid" id="F4P1I6"/>
<protein>
    <recommendedName>
        <fullName evidence="1">DUF1279 domain-containing protein</fullName>
    </recommendedName>
</protein>
<evidence type="ECO:0000313" key="3">
    <source>
        <dbReference type="Proteomes" id="UP000007241"/>
    </source>
</evidence>
<evidence type="ECO:0000313" key="2">
    <source>
        <dbReference type="EMBL" id="EGF80912.1"/>
    </source>
</evidence>
<dbReference type="EMBL" id="GL882883">
    <property type="protein sequence ID" value="EGF80912.1"/>
    <property type="molecule type" value="Genomic_DNA"/>
</dbReference>
<keyword evidence="3" id="KW-1185">Reference proteome</keyword>
<organism evidence="2 3">
    <name type="scientific">Batrachochytrium dendrobatidis (strain JAM81 / FGSC 10211)</name>
    <name type="common">Frog chytrid fungus</name>
    <dbReference type="NCBI Taxonomy" id="684364"/>
    <lineage>
        <taxon>Eukaryota</taxon>
        <taxon>Fungi</taxon>
        <taxon>Fungi incertae sedis</taxon>
        <taxon>Chytridiomycota</taxon>
        <taxon>Chytridiomycota incertae sedis</taxon>
        <taxon>Chytridiomycetes</taxon>
        <taxon>Rhizophydiales</taxon>
        <taxon>Rhizophydiales incertae sedis</taxon>
        <taxon>Batrachochytrium</taxon>
    </lineage>
</organism>
<dbReference type="STRING" id="684364.F4P1I6"/>
<dbReference type="GeneID" id="18238496"/>
<dbReference type="RefSeq" id="XP_006678451.1">
    <property type="nucleotide sequence ID" value="XM_006678388.1"/>
</dbReference>
<gene>
    <name evidence="2" type="ORF">BATDEDRAFT_24426</name>
</gene>
<dbReference type="PANTHER" id="PTHR21377">
    <property type="entry name" value="PROTEIN FAM210B, MITOCHONDRIAL"/>
    <property type="match status" value="1"/>
</dbReference>
<sequence length="177" mass="19945">MSLFTRMYIDKTWFALRQRNHSSRSLTTSNSIDAPSQPSATVPARGLKHVFKEYGPVGFITYSSISLVSYPSWVAAIYFGVDVTPITSKMNDLKQWWASTTSQSDDQPLYTDMSSTEPCTSDWYTTVGTTLLVAMTGHKIIFPLRAGLTMFLTPSVARFMRANNLEFWMKTKPTVKS</sequence>
<proteinExistence type="predicted"/>
<reference evidence="2 3" key="1">
    <citation type="submission" date="2009-12" db="EMBL/GenBank/DDBJ databases">
        <title>The draft genome of Batrachochytrium dendrobatidis.</title>
        <authorList>
            <consortium name="US DOE Joint Genome Institute (JGI-PGF)"/>
            <person name="Kuo A."/>
            <person name="Salamov A."/>
            <person name="Schmutz J."/>
            <person name="Lucas S."/>
            <person name="Pitluck S."/>
            <person name="Rosenblum E."/>
            <person name="Stajich J."/>
            <person name="Eisen M."/>
            <person name="Grigoriev I.V."/>
        </authorList>
    </citation>
    <scope>NUCLEOTIDE SEQUENCE [LARGE SCALE GENOMIC DNA]</scope>
    <source>
        <strain evidence="3">JAM81 / FGSC 10211</strain>
    </source>
</reference>
<name>F4P1I6_BATDJ</name>
<dbReference type="GO" id="GO:0005739">
    <property type="term" value="C:mitochondrion"/>
    <property type="evidence" value="ECO:0000318"/>
    <property type="project" value="GO_Central"/>
</dbReference>
<dbReference type="PANTHER" id="PTHR21377:SF0">
    <property type="entry name" value="PROTEIN FAM210B, MITOCHONDRIAL"/>
    <property type="match status" value="1"/>
</dbReference>
<dbReference type="OrthoDB" id="426386at2759"/>
<feature type="domain" description="DUF1279" evidence="1">
    <location>
        <begin position="47"/>
        <end position="154"/>
    </location>
</feature>
<dbReference type="InterPro" id="IPR009688">
    <property type="entry name" value="FAM210A/B-like_dom"/>
</dbReference>
<dbReference type="Proteomes" id="UP000007241">
    <property type="component" value="Unassembled WGS sequence"/>
</dbReference>